<feature type="transmembrane region" description="Helical" evidence="1">
    <location>
        <begin position="140"/>
        <end position="163"/>
    </location>
</feature>
<feature type="transmembrane region" description="Helical" evidence="1">
    <location>
        <begin position="106"/>
        <end position="128"/>
    </location>
</feature>
<feature type="transmembrane region" description="Helical" evidence="1">
    <location>
        <begin position="20"/>
        <end position="42"/>
    </location>
</feature>
<keyword evidence="1" id="KW-0812">Transmembrane</keyword>
<dbReference type="Proteomes" id="UP000269352">
    <property type="component" value="Unassembled WGS sequence"/>
</dbReference>
<accession>A0A388TFA6</accession>
<dbReference type="AlphaFoldDB" id="A0A388TFA6"/>
<keyword evidence="3" id="KW-1185">Reference proteome</keyword>
<evidence type="ECO:0000313" key="2">
    <source>
        <dbReference type="EMBL" id="GBR75293.1"/>
    </source>
</evidence>
<dbReference type="EMBL" id="BGZN01000228">
    <property type="protein sequence ID" value="GBR75293.1"/>
    <property type="molecule type" value="Genomic_DNA"/>
</dbReference>
<sequence>MESVISKEIDESQKDRNRVLSMIAAVSSVAFAAAGVAGIGVFGGMQTTGKAMMASSVWAGWAIPGVILLGIGMAVAIPLAAKAAYELTGRSSGNKKDLMALQIPAAIAAATIAAAIPVAIATGIAVATGTAMTAASLGTAAPLAAAGVLFCIGAGMALSGFFLNTILGNLAALISGAITLEQDQNKAEAAQEKWDKVSKPKAEAAGKNLAQTQGSAKDVASSRTQTYTDVLNNFSDSGSVKAIAANMQTQYSLLEEASKVKFKRGADGLIYDNDEKFIVLERELSRLQTINRMIGSLHAAKAQSRNAVHTEMTSQSGYSSSPLATALTEQEQSILMEKFNEIKQ</sequence>
<name>A0A388TFA6_TERA1</name>
<feature type="transmembrane region" description="Helical" evidence="1">
    <location>
        <begin position="62"/>
        <end position="85"/>
    </location>
</feature>
<gene>
    <name evidence="2" type="ORF">NO1_2300</name>
</gene>
<keyword evidence="1" id="KW-0472">Membrane</keyword>
<comment type="caution">
    <text evidence="2">The sequence shown here is derived from an EMBL/GenBank/DDBJ whole genome shotgun (WGS) entry which is preliminary data.</text>
</comment>
<evidence type="ECO:0000313" key="3">
    <source>
        <dbReference type="Proteomes" id="UP000269352"/>
    </source>
</evidence>
<feature type="non-terminal residue" evidence="2">
    <location>
        <position position="344"/>
    </location>
</feature>
<organism evidence="2 3">
    <name type="scientific">Termititenax aidoneus</name>
    <dbReference type="NCBI Taxonomy" id="2218524"/>
    <lineage>
        <taxon>Bacteria</taxon>
        <taxon>Bacillati</taxon>
        <taxon>Candidatus Margulisiibacteriota</taxon>
        <taxon>Candidatus Termititenacia</taxon>
        <taxon>Candidatus Termititenacales</taxon>
        <taxon>Candidatus Termititenacaceae</taxon>
        <taxon>Candidatus Termititenax</taxon>
    </lineage>
</organism>
<reference evidence="2 3" key="1">
    <citation type="journal article" date="2019" name="ISME J.">
        <title>Genome analyses of uncultured TG2/ZB3 bacteria in 'Margulisbacteria' specifically attached to ectosymbiotic spirochetes of protists in the termite gut.</title>
        <authorList>
            <person name="Utami Y.D."/>
            <person name="Kuwahara H."/>
            <person name="Igai K."/>
            <person name="Murakami T."/>
            <person name="Sugaya K."/>
            <person name="Morikawa T."/>
            <person name="Nagura Y."/>
            <person name="Yuki M."/>
            <person name="Deevong P."/>
            <person name="Inoue T."/>
            <person name="Kihara K."/>
            <person name="Lo N."/>
            <person name="Yamada A."/>
            <person name="Ohkuma M."/>
            <person name="Hongoh Y."/>
        </authorList>
    </citation>
    <scope>NUCLEOTIDE SEQUENCE [LARGE SCALE GENOMIC DNA]</scope>
    <source>
        <strain evidence="2">NkOx7-01</strain>
    </source>
</reference>
<proteinExistence type="predicted"/>
<keyword evidence="1" id="KW-1133">Transmembrane helix</keyword>
<protein>
    <submittedName>
        <fullName evidence="2">Uncharacterized protein</fullName>
    </submittedName>
</protein>
<feature type="non-terminal residue" evidence="2">
    <location>
        <position position="1"/>
    </location>
</feature>
<evidence type="ECO:0000256" key="1">
    <source>
        <dbReference type="SAM" id="Phobius"/>
    </source>
</evidence>